<dbReference type="Proteomes" id="UP000000311">
    <property type="component" value="Unassembled WGS sequence"/>
</dbReference>
<feature type="compositionally biased region" description="Basic and acidic residues" evidence="1">
    <location>
        <begin position="725"/>
        <end position="734"/>
    </location>
</feature>
<feature type="region of interest" description="Disordered" evidence="1">
    <location>
        <begin position="710"/>
        <end position="743"/>
    </location>
</feature>
<evidence type="ECO:0000313" key="3">
    <source>
        <dbReference type="Proteomes" id="UP000000311"/>
    </source>
</evidence>
<dbReference type="InParanoid" id="E2ADS0"/>
<accession>E2ADS0</accession>
<dbReference type="AlphaFoldDB" id="E2ADS0"/>
<dbReference type="EMBL" id="GL438820">
    <property type="protein sequence ID" value="EFN68432.1"/>
    <property type="molecule type" value="Genomic_DNA"/>
</dbReference>
<reference evidence="2 3" key="1">
    <citation type="journal article" date="2010" name="Science">
        <title>Genomic comparison of the ants Camponotus floridanus and Harpegnathos saltator.</title>
        <authorList>
            <person name="Bonasio R."/>
            <person name="Zhang G."/>
            <person name="Ye C."/>
            <person name="Mutti N.S."/>
            <person name="Fang X."/>
            <person name="Qin N."/>
            <person name="Donahue G."/>
            <person name="Yang P."/>
            <person name="Li Q."/>
            <person name="Li C."/>
            <person name="Zhang P."/>
            <person name="Huang Z."/>
            <person name="Berger S.L."/>
            <person name="Reinberg D."/>
            <person name="Wang J."/>
            <person name="Liebig J."/>
        </authorList>
    </citation>
    <scope>NUCLEOTIDE SEQUENCE [LARGE SCALE GENOMIC DNA]</scope>
    <source>
        <strain evidence="3">C129</strain>
    </source>
</reference>
<dbReference type="STRING" id="104421.E2ADS0"/>
<proteinExistence type="predicted"/>
<gene>
    <name evidence="2" type="ORF">EAG_10405</name>
</gene>
<keyword evidence="3" id="KW-1185">Reference proteome</keyword>
<evidence type="ECO:0000313" key="2">
    <source>
        <dbReference type="EMBL" id="EFN68432.1"/>
    </source>
</evidence>
<sequence>MDEMHGKIETWKRLIHLEKLRYVLEDIQMNIRARPDNKSNENILKLLLPLHHVADKCRTADNPNCETGKEIAELTKLLCSLLTNVPDGNNSILTYHEQIISDLKQDKSNSVALLCLEANLIFFTFVEELHMMNKQTQVEMENTKFALYAPELPELVETKSPNIVPAYTMINVKKASSLMLSLQECLKKWKQLFKYNIKDIVKNWEPTLVLRILITAGEYSRLHRYEECEIEAWTLAYRLASEIDDCHGIIYVTARCISLRQINYNWIDVAKQYAIKHKNSEDKNITNTIAMFWISLADLYFEYEEYDDAKKLLFEARNLPGISFFGTNQADYLFSYDVVFTTAINLAMRINSLLSFRGISPDLVRHLKSAQSLGAVLRVAELLKSLCYIDLSRSQLDDCEVKLQGLEHMLGLETVQSPKVKPVEQTSAYLAVTPTKIVNDPIRDTPQHSASPILGKRVFSLPKFTLHTECNCYMCDNVSYQYLVFATTYIRAQLYAMQNQVAIALDHFYGAFEIRQRLFKEEESVLFENRPDNKTGVKRFSWQTRFYIIDYIHLLIDFCYFLKTNVPSRQQNAFDIANLAIDICHKYKLEGHPVYMSAKELALDNDFQSIMEFLDCSTFTVPQPHDIDVTRYTKASTDSNVCVTPSAQNHQPKKPLSIRRKRSPVALNVAKINIIWSDDEDDDSLSPPLITRSTRKLKITGAKLTTRKNLEEDLSDDDNSNIKDSTPKKTKSEYDLNGGDSTQKKSTKDIIIKIVPLVPDISETLMDLIDKSDVPATMENIDELIKKVESLKINSRKTPRRMNLGDKTKLTVADHNKNVNQALELLKDIAINEKADENIDPLTPTKIDKQIQDQKTPQSERKFFKTGILKKYENVKLNINNETHNIRTRSSLRKAKEKL</sequence>
<name>E2ADS0_CAMFO</name>
<evidence type="ECO:0000256" key="1">
    <source>
        <dbReference type="SAM" id="MobiDB-lite"/>
    </source>
</evidence>
<protein>
    <submittedName>
        <fullName evidence="2">Uncharacterized protein</fullName>
    </submittedName>
</protein>
<dbReference type="OrthoDB" id="6776738at2759"/>
<organism evidence="3">
    <name type="scientific">Camponotus floridanus</name>
    <name type="common">Florida carpenter ant</name>
    <dbReference type="NCBI Taxonomy" id="104421"/>
    <lineage>
        <taxon>Eukaryota</taxon>
        <taxon>Metazoa</taxon>
        <taxon>Ecdysozoa</taxon>
        <taxon>Arthropoda</taxon>
        <taxon>Hexapoda</taxon>
        <taxon>Insecta</taxon>
        <taxon>Pterygota</taxon>
        <taxon>Neoptera</taxon>
        <taxon>Endopterygota</taxon>
        <taxon>Hymenoptera</taxon>
        <taxon>Apocrita</taxon>
        <taxon>Aculeata</taxon>
        <taxon>Formicoidea</taxon>
        <taxon>Formicidae</taxon>
        <taxon>Formicinae</taxon>
        <taxon>Camponotus</taxon>
    </lineage>
</organism>